<feature type="chain" id="PRO_5038821964" description="DUF916 domain-containing protein" evidence="3">
    <location>
        <begin position="25"/>
        <end position="353"/>
    </location>
</feature>
<name>A0A8H1QVK5_9ACTN</name>
<feature type="compositionally biased region" description="Gly residues" evidence="1">
    <location>
        <begin position="311"/>
        <end position="323"/>
    </location>
</feature>
<feature type="transmembrane region" description="Helical" evidence="2">
    <location>
        <begin position="271"/>
        <end position="290"/>
    </location>
</feature>
<sequence>MARGLLGLLLALLWVCGAASGVGAGVDRDGDSWTAAPQPPEGAPTADARSFFYLEGPPGTVLTDVLALTNPGDRPRTFRLRGADAYNRGGGDFAVREEGRSEGAGKWLALARDTVEVPPRTRAQVPLSVTVPREAVPGDHPAAVVVSDGERTAGVRVHLRVSGPTLAALGVEDVSVTGRDDGTARISYTLVNRGNTALRPRLAVRVDGLFGPLTRHASRPLPVELLPGQRVTRHERWSDPPRLDVADVRLTVTADGGARDVATTSYTAVPWGWAGGLLLALGAGGAGWYLRGRRRAGGGPDPARDGPSEGRTGGGRGGRGAGRSGHDGGADGDEAGERGDGSGGQHELTGAAK</sequence>
<organism evidence="4 5">
    <name type="scientific">Streptomyces albus</name>
    <dbReference type="NCBI Taxonomy" id="1888"/>
    <lineage>
        <taxon>Bacteria</taxon>
        <taxon>Bacillati</taxon>
        <taxon>Actinomycetota</taxon>
        <taxon>Actinomycetes</taxon>
        <taxon>Kitasatosporales</taxon>
        <taxon>Streptomycetaceae</taxon>
        <taxon>Streptomyces</taxon>
    </lineage>
</organism>
<reference evidence="4 5" key="1">
    <citation type="submission" date="2018-10" db="EMBL/GenBank/DDBJ databases">
        <title>Isolation of pseudouridimycin from Streptomyces albus DSM 40763.</title>
        <authorList>
            <person name="Rosenqvist P."/>
            <person name="Metsae-Ketelae M."/>
            <person name="Virta P."/>
        </authorList>
    </citation>
    <scope>NUCLEOTIDE SEQUENCE [LARGE SCALE GENOMIC DNA]</scope>
    <source>
        <strain evidence="4 5">DSM 40763</strain>
    </source>
</reference>
<evidence type="ECO:0000313" key="4">
    <source>
        <dbReference type="EMBL" id="TGG84493.1"/>
    </source>
</evidence>
<accession>A0A8H1QVK5</accession>
<gene>
    <name evidence="4" type="ORF">D8771_11435</name>
</gene>
<comment type="caution">
    <text evidence="4">The sequence shown here is derived from an EMBL/GenBank/DDBJ whole genome shotgun (WGS) entry which is preliminary data.</text>
</comment>
<evidence type="ECO:0000256" key="3">
    <source>
        <dbReference type="SAM" id="SignalP"/>
    </source>
</evidence>
<proteinExistence type="predicted"/>
<evidence type="ECO:0000313" key="5">
    <source>
        <dbReference type="Proteomes" id="UP000298111"/>
    </source>
</evidence>
<protein>
    <recommendedName>
        <fullName evidence="6">DUF916 domain-containing protein</fullName>
    </recommendedName>
</protein>
<dbReference type="Proteomes" id="UP000298111">
    <property type="component" value="Unassembled WGS sequence"/>
</dbReference>
<keyword evidence="2" id="KW-0812">Transmembrane</keyword>
<dbReference type="AlphaFoldDB" id="A0A8H1QVK5"/>
<keyword evidence="2" id="KW-1133">Transmembrane helix</keyword>
<keyword evidence="3" id="KW-0732">Signal</keyword>
<keyword evidence="2" id="KW-0472">Membrane</keyword>
<evidence type="ECO:0000256" key="1">
    <source>
        <dbReference type="SAM" id="MobiDB-lite"/>
    </source>
</evidence>
<feature type="compositionally biased region" description="Basic and acidic residues" evidence="1">
    <location>
        <begin position="324"/>
        <end position="340"/>
    </location>
</feature>
<dbReference type="EMBL" id="RCIY01000046">
    <property type="protein sequence ID" value="TGG84493.1"/>
    <property type="molecule type" value="Genomic_DNA"/>
</dbReference>
<feature type="signal peptide" evidence="3">
    <location>
        <begin position="1"/>
        <end position="24"/>
    </location>
</feature>
<evidence type="ECO:0000256" key="2">
    <source>
        <dbReference type="SAM" id="Phobius"/>
    </source>
</evidence>
<feature type="region of interest" description="Disordered" evidence="1">
    <location>
        <begin position="295"/>
        <end position="353"/>
    </location>
</feature>
<evidence type="ECO:0008006" key="6">
    <source>
        <dbReference type="Google" id="ProtNLM"/>
    </source>
</evidence>